<dbReference type="InterPro" id="IPR036388">
    <property type="entry name" value="WH-like_DNA-bd_sf"/>
</dbReference>
<dbReference type="InterPro" id="IPR036390">
    <property type="entry name" value="WH_DNA-bd_sf"/>
</dbReference>
<dbReference type="SMART" id="SM01134">
    <property type="entry name" value="DeoRC"/>
    <property type="match status" value="1"/>
</dbReference>
<dbReference type="AlphaFoldDB" id="A0A1N7NLF9"/>
<dbReference type="GO" id="GO:0003677">
    <property type="term" value="F:DNA binding"/>
    <property type="evidence" value="ECO:0007669"/>
    <property type="project" value="UniProtKB-KW"/>
</dbReference>
<evidence type="ECO:0000256" key="2">
    <source>
        <dbReference type="ARBA" id="ARBA00023125"/>
    </source>
</evidence>
<dbReference type="PROSITE" id="PS00894">
    <property type="entry name" value="HTH_DEOR_1"/>
    <property type="match status" value="1"/>
</dbReference>
<evidence type="ECO:0000256" key="1">
    <source>
        <dbReference type="ARBA" id="ARBA00023015"/>
    </source>
</evidence>
<dbReference type="EMBL" id="FTOO01000009">
    <property type="protein sequence ID" value="SIS99204.1"/>
    <property type="molecule type" value="Genomic_DNA"/>
</dbReference>
<reference evidence="6" key="1">
    <citation type="submission" date="2017-01" db="EMBL/GenBank/DDBJ databases">
        <authorList>
            <person name="Varghese N."/>
            <person name="Submissions S."/>
        </authorList>
    </citation>
    <scope>NUCLEOTIDE SEQUENCE [LARGE SCALE GENOMIC DNA]</scope>
    <source>
        <strain evidence="6">DSM 16176</strain>
    </source>
</reference>
<proteinExistence type="predicted"/>
<dbReference type="InterPro" id="IPR001034">
    <property type="entry name" value="DeoR_HTH"/>
</dbReference>
<evidence type="ECO:0000259" key="4">
    <source>
        <dbReference type="PROSITE" id="PS51000"/>
    </source>
</evidence>
<dbReference type="SUPFAM" id="SSF46785">
    <property type="entry name" value="Winged helix' DNA-binding domain"/>
    <property type="match status" value="1"/>
</dbReference>
<keyword evidence="6" id="KW-1185">Reference proteome</keyword>
<keyword evidence="2" id="KW-0238">DNA-binding</keyword>
<keyword evidence="1" id="KW-0805">Transcription regulation</keyword>
<dbReference type="RefSeq" id="WP_076347874.1">
    <property type="nucleotide sequence ID" value="NZ_FTOO01000009.1"/>
</dbReference>
<dbReference type="PROSITE" id="PS51000">
    <property type="entry name" value="HTH_DEOR_2"/>
    <property type="match status" value="1"/>
</dbReference>
<evidence type="ECO:0000313" key="5">
    <source>
        <dbReference type="EMBL" id="SIS99204.1"/>
    </source>
</evidence>
<protein>
    <submittedName>
        <fullName evidence="5">Transcriptional regulator, DeoR family</fullName>
    </submittedName>
</protein>
<dbReference type="PANTHER" id="PTHR30363">
    <property type="entry name" value="HTH-TYPE TRANSCRIPTIONAL REGULATOR SRLR-RELATED"/>
    <property type="match status" value="1"/>
</dbReference>
<dbReference type="InterPro" id="IPR018356">
    <property type="entry name" value="Tscrpt_reg_HTH_DeoR_CS"/>
</dbReference>
<evidence type="ECO:0000256" key="3">
    <source>
        <dbReference type="ARBA" id="ARBA00023163"/>
    </source>
</evidence>
<dbReference type="PANTHER" id="PTHR30363:SF60">
    <property type="entry name" value="HTH-TYPE TRANSCRIPTIONAL REGULATOR IOLR"/>
    <property type="match status" value="1"/>
</dbReference>
<dbReference type="InterPro" id="IPR037171">
    <property type="entry name" value="NagB/RpiA_transferase-like"/>
</dbReference>
<evidence type="ECO:0000313" key="6">
    <source>
        <dbReference type="Proteomes" id="UP000186156"/>
    </source>
</evidence>
<dbReference type="SUPFAM" id="SSF100950">
    <property type="entry name" value="NagB/RpiA/CoA transferase-like"/>
    <property type="match status" value="1"/>
</dbReference>
<organism evidence="5 6">
    <name type="scientific">Alicyclobacillus vulcanalis</name>
    <dbReference type="NCBI Taxonomy" id="252246"/>
    <lineage>
        <taxon>Bacteria</taxon>
        <taxon>Bacillati</taxon>
        <taxon>Bacillota</taxon>
        <taxon>Bacilli</taxon>
        <taxon>Bacillales</taxon>
        <taxon>Alicyclobacillaceae</taxon>
        <taxon>Alicyclobacillus</taxon>
    </lineage>
</organism>
<dbReference type="Proteomes" id="UP000186156">
    <property type="component" value="Unassembled WGS sequence"/>
</dbReference>
<dbReference type="Pfam" id="PF08220">
    <property type="entry name" value="HTH_DeoR"/>
    <property type="match status" value="1"/>
</dbReference>
<dbReference type="STRING" id="252246.SAMN05421799_1092"/>
<dbReference type="Pfam" id="PF00455">
    <property type="entry name" value="DeoRC"/>
    <property type="match status" value="1"/>
</dbReference>
<dbReference type="InterPro" id="IPR014036">
    <property type="entry name" value="DeoR-like_C"/>
</dbReference>
<dbReference type="GO" id="GO:0003700">
    <property type="term" value="F:DNA-binding transcription factor activity"/>
    <property type="evidence" value="ECO:0007669"/>
    <property type="project" value="InterPro"/>
</dbReference>
<feature type="domain" description="HTH deoR-type" evidence="4">
    <location>
        <begin position="3"/>
        <end position="58"/>
    </location>
</feature>
<dbReference type="Gene3D" id="1.10.10.10">
    <property type="entry name" value="Winged helix-like DNA-binding domain superfamily/Winged helix DNA-binding domain"/>
    <property type="match status" value="1"/>
</dbReference>
<dbReference type="OrthoDB" id="9797223at2"/>
<dbReference type="PRINTS" id="PR00037">
    <property type="entry name" value="HTHLACR"/>
</dbReference>
<dbReference type="InterPro" id="IPR050313">
    <property type="entry name" value="Carb_Metab_HTH_regulators"/>
</dbReference>
<dbReference type="SMART" id="SM00420">
    <property type="entry name" value="HTH_DEOR"/>
    <property type="match status" value="1"/>
</dbReference>
<sequence length="260" mass="29315">MLKSKRIQEIKTYVAERQVVSLDELAEHFSVSKNTIRRDIQELVESGEIKKVYGGVAINDATTLLLPFSERQVRNKHEKELIGKLAAQCVNDGDIIFIDSGTTTVEMFEHLKQKEITIITSNLDFIVRALAYPNLTIICVGGMLERKTSSFVSLNEPSILLSYNIQKAFMASTGISLEIGVTNASALETEIKRTAVDRSMRTFLLVDHTKFDRYGLMTYCQLSDVDVLVTDQVPDPKYLDYARIHEIEILTPAPEPSKLR</sequence>
<gene>
    <name evidence="5" type="ORF">SAMN05421799_1092</name>
</gene>
<name>A0A1N7NLF9_9BACL</name>
<keyword evidence="3" id="KW-0804">Transcription</keyword>
<accession>A0A1N7NLF9</accession>